<protein>
    <submittedName>
        <fullName evidence="1">Uncharacterized protein</fullName>
    </submittedName>
</protein>
<dbReference type="InterPro" id="IPR001478">
    <property type="entry name" value="PDZ"/>
</dbReference>
<organism evidence="1 2">
    <name type="scientific">Schistosoma margrebowiei</name>
    <dbReference type="NCBI Taxonomy" id="48269"/>
    <lineage>
        <taxon>Eukaryota</taxon>
        <taxon>Metazoa</taxon>
        <taxon>Spiralia</taxon>
        <taxon>Lophotrochozoa</taxon>
        <taxon>Platyhelminthes</taxon>
        <taxon>Trematoda</taxon>
        <taxon>Digenea</taxon>
        <taxon>Strigeidida</taxon>
        <taxon>Schistosomatoidea</taxon>
        <taxon>Schistosomatidae</taxon>
        <taxon>Schistosoma</taxon>
    </lineage>
</organism>
<dbReference type="Proteomes" id="UP000277204">
    <property type="component" value="Unassembled WGS sequence"/>
</dbReference>
<name>A0A183M8X0_9TREM</name>
<dbReference type="CDD" id="cd00136">
    <property type="entry name" value="PDZ_canonical"/>
    <property type="match status" value="1"/>
</dbReference>
<gene>
    <name evidence="1" type="ORF">SMRZ_LOCUS12495</name>
</gene>
<dbReference type="EMBL" id="UZAI01007930">
    <property type="protein sequence ID" value="VDP00638.1"/>
    <property type="molecule type" value="Genomic_DNA"/>
</dbReference>
<feature type="non-terminal residue" evidence="1">
    <location>
        <position position="1"/>
    </location>
</feature>
<evidence type="ECO:0000313" key="2">
    <source>
        <dbReference type="Proteomes" id="UP000277204"/>
    </source>
</evidence>
<dbReference type="Gene3D" id="2.30.42.10">
    <property type="match status" value="1"/>
</dbReference>
<sequence length="196" mass="21843">SEYGEDLGIYVRGINPGSGASQAKPIHDNINNETNPLQFDKCLFTSQYLQIGDRLISVLILSKRRINGQLITGLTQDDALKLVSSTTDEVILTVIRYTKQDTEYSTSLIITATKSQLTSMADSESKVSDLQCIDCFLHESLLSNYKEFVKCDDSLGDIDNEQLLNVSINQVILFLLYLTVVFYYYALVEKICSSGG</sequence>
<dbReference type="STRING" id="48269.A0A183M8X0"/>
<dbReference type="InterPro" id="IPR036034">
    <property type="entry name" value="PDZ_sf"/>
</dbReference>
<evidence type="ECO:0000313" key="1">
    <source>
        <dbReference type="EMBL" id="VDP00638.1"/>
    </source>
</evidence>
<keyword evidence="2" id="KW-1185">Reference proteome</keyword>
<proteinExistence type="predicted"/>
<dbReference type="AlphaFoldDB" id="A0A183M8X0"/>
<dbReference type="PROSITE" id="PS50106">
    <property type="entry name" value="PDZ"/>
    <property type="match status" value="1"/>
</dbReference>
<accession>A0A183M8X0</accession>
<reference evidence="1 2" key="1">
    <citation type="submission" date="2018-11" db="EMBL/GenBank/DDBJ databases">
        <authorList>
            <consortium name="Pathogen Informatics"/>
        </authorList>
    </citation>
    <scope>NUCLEOTIDE SEQUENCE [LARGE SCALE GENOMIC DNA]</scope>
    <source>
        <strain evidence="1 2">Zambia</strain>
    </source>
</reference>
<dbReference type="SUPFAM" id="SSF50156">
    <property type="entry name" value="PDZ domain-like"/>
    <property type="match status" value="1"/>
</dbReference>